<dbReference type="Proteomes" id="UP000504607">
    <property type="component" value="Chromosome 5"/>
</dbReference>
<reference evidence="2" key="1">
    <citation type="submission" date="2025-08" db="UniProtKB">
        <authorList>
            <consortium name="RefSeq"/>
        </authorList>
    </citation>
    <scope>IDENTIFICATION</scope>
</reference>
<dbReference type="AlphaFoldDB" id="A0A6I9R9Z7"/>
<protein>
    <submittedName>
        <fullName evidence="2">Glucan endo-1,3-beta-glucosidase 14</fullName>
    </submittedName>
</protein>
<dbReference type="GO" id="GO:0005975">
    <property type="term" value="P:carbohydrate metabolic process"/>
    <property type="evidence" value="ECO:0007669"/>
    <property type="project" value="InterPro"/>
</dbReference>
<dbReference type="InterPro" id="IPR017853">
    <property type="entry name" value="GH"/>
</dbReference>
<dbReference type="InterPro" id="IPR044965">
    <property type="entry name" value="Glyco_hydro_17_plant"/>
</dbReference>
<name>A0A6I9R9Z7_ELAGV</name>
<keyword evidence="1" id="KW-1185">Reference proteome</keyword>
<proteinExistence type="predicted"/>
<evidence type="ECO:0000313" key="2">
    <source>
        <dbReference type="RefSeq" id="XP_010923025.1"/>
    </source>
</evidence>
<dbReference type="RefSeq" id="XP_010923025.1">
    <property type="nucleotide sequence ID" value="XM_010924723.1"/>
</dbReference>
<dbReference type="InParanoid" id="A0A6I9R9Z7"/>
<dbReference type="SUPFAM" id="SSF51445">
    <property type="entry name" value="(Trans)glycosidases"/>
    <property type="match status" value="1"/>
</dbReference>
<gene>
    <name evidence="2" type="primary">LOC105046208</name>
</gene>
<evidence type="ECO:0000313" key="1">
    <source>
        <dbReference type="Proteomes" id="UP000504607"/>
    </source>
</evidence>
<dbReference type="PANTHER" id="PTHR32227">
    <property type="entry name" value="GLUCAN ENDO-1,3-BETA-GLUCOSIDASE BG1-RELATED-RELATED"/>
    <property type="match status" value="1"/>
</dbReference>
<sequence>MATVDRNLIAHLVRAMRFLSAALAETGFFEIHISTHHSLGILSASEPPSFGCFRRDYDCTIFASMLDFYHGAKTPFVVNTYAHRENGFVVEQVLDPSILLNRSSFLICLKLMEIELWLSVCGLEIV</sequence>
<dbReference type="GO" id="GO:0004553">
    <property type="term" value="F:hydrolase activity, hydrolyzing O-glycosyl compounds"/>
    <property type="evidence" value="ECO:0007669"/>
    <property type="project" value="InterPro"/>
</dbReference>
<accession>A0A6I9R9Z7</accession>
<organism evidence="1 2">
    <name type="scientific">Elaeis guineensis var. tenera</name>
    <name type="common">Oil palm</name>
    <dbReference type="NCBI Taxonomy" id="51953"/>
    <lineage>
        <taxon>Eukaryota</taxon>
        <taxon>Viridiplantae</taxon>
        <taxon>Streptophyta</taxon>
        <taxon>Embryophyta</taxon>
        <taxon>Tracheophyta</taxon>
        <taxon>Spermatophyta</taxon>
        <taxon>Magnoliopsida</taxon>
        <taxon>Liliopsida</taxon>
        <taxon>Arecaceae</taxon>
        <taxon>Arecoideae</taxon>
        <taxon>Cocoseae</taxon>
        <taxon>Elaeidinae</taxon>
        <taxon>Elaeis</taxon>
    </lineage>
</organism>
<dbReference type="Gene3D" id="3.20.20.80">
    <property type="entry name" value="Glycosidases"/>
    <property type="match status" value="1"/>
</dbReference>